<dbReference type="InterPro" id="IPR050313">
    <property type="entry name" value="Carb_Metab_HTH_regulators"/>
</dbReference>
<dbReference type="SMART" id="SM00420">
    <property type="entry name" value="HTH_DEOR"/>
    <property type="match status" value="1"/>
</dbReference>
<evidence type="ECO:0000256" key="3">
    <source>
        <dbReference type="ARBA" id="ARBA00023163"/>
    </source>
</evidence>
<keyword evidence="6" id="KW-1185">Reference proteome</keyword>
<gene>
    <name evidence="5" type="ORF">KDB89_07915</name>
</gene>
<evidence type="ECO:0000259" key="4">
    <source>
        <dbReference type="PROSITE" id="PS51000"/>
    </source>
</evidence>
<protein>
    <submittedName>
        <fullName evidence="5">DeoR/GlpR family DNA-binding transcription regulator</fullName>
    </submittedName>
</protein>
<dbReference type="InterPro" id="IPR014036">
    <property type="entry name" value="DeoR-like_C"/>
</dbReference>
<dbReference type="EMBL" id="CP079216">
    <property type="protein sequence ID" value="QXT61730.1"/>
    <property type="molecule type" value="Genomic_DNA"/>
</dbReference>
<accession>A0ABX8SEL9</accession>
<keyword evidence="2 5" id="KW-0238">DNA-binding</keyword>
<dbReference type="GO" id="GO:0003677">
    <property type="term" value="F:DNA binding"/>
    <property type="evidence" value="ECO:0007669"/>
    <property type="project" value="UniProtKB-KW"/>
</dbReference>
<keyword evidence="3" id="KW-0804">Transcription</keyword>
<dbReference type="InterPro" id="IPR001034">
    <property type="entry name" value="DeoR_HTH"/>
</dbReference>
<feature type="domain" description="HTH deoR-type" evidence="4">
    <location>
        <begin position="2"/>
        <end position="57"/>
    </location>
</feature>
<organism evidence="5 6">
    <name type="scientific">Tessaracoccus palaemonis</name>
    <dbReference type="NCBI Taxonomy" id="2829499"/>
    <lineage>
        <taxon>Bacteria</taxon>
        <taxon>Bacillati</taxon>
        <taxon>Actinomycetota</taxon>
        <taxon>Actinomycetes</taxon>
        <taxon>Propionibacteriales</taxon>
        <taxon>Propionibacteriaceae</taxon>
        <taxon>Tessaracoccus</taxon>
    </lineage>
</organism>
<dbReference type="PROSITE" id="PS51000">
    <property type="entry name" value="HTH_DEOR_2"/>
    <property type="match status" value="1"/>
</dbReference>
<dbReference type="Proteomes" id="UP000824504">
    <property type="component" value="Chromosome"/>
</dbReference>
<dbReference type="Pfam" id="PF00455">
    <property type="entry name" value="DeoRC"/>
    <property type="match status" value="1"/>
</dbReference>
<keyword evidence="1" id="KW-0805">Transcription regulation</keyword>
<dbReference type="InterPro" id="IPR018356">
    <property type="entry name" value="Tscrpt_reg_HTH_DeoR_CS"/>
</dbReference>
<dbReference type="PROSITE" id="PS00894">
    <property type="entry name" value="HTH_DEOR_1"/>
    <property type="match status" value="1"/>
</dbReference>
<name>A0ABX8SEL9_9ACTN</name>
<evidence type="ECO:0000313" key="5">
    <source>
        <dbReference type="EMBL" id="QXT61730.1"/>
    </source>
</evidence>
<dbReference type="Pfam" id="PF08220">
    <property type="entry name" value="HTH_DeoR"/>
    <property type="match status" value="1"/>
</dbReference>
<sequence>MQRSERHRVIIRAVDSGARSIADLVTLTGQSPVTIRRDLTELAEQGALRRIRGGAAPVVQRGTQYPFGLRQTSDAPAKQALAAAAAARVRPGDSVLIDNGTTALAVADQLAGLGITAMALSLHAAAALARVPGNQVIVPGGTVGPDDLSFTGAGVAEAVEAMRFDVAFIGACAADPASGLTVADWNDARVKRAAIASARSTVLVATADKFSRTAAHRFGPLADLDVVLTTPDVSPVVLEELRVEGVEVQLVEQED</sequence>
<evidence type="ECO:0000256" key="1">
    <source>
        <dbReference type="ARBA" id="ARBA00023015"/>
    </source>
</evidence>
<dbReference type="PANTHER" id="PTHR30363:SF44">
    <property type="entry name" value="AGA OPERON TRANSCRIPTIONAL REPRESSOR-RELATED"/>
    <property type="match status" value="1"/>
</dbReference>
<evidence type="ECO:0000313" key="6">
    <source>
        <dbReference type="Proteomes" id="UP000824504"/>
    </source>
</evidence>
<dbReference type="PANTHER" id="PTHR30363">
    <property type="entry name" value="HTH-TYPE TRANSCRIPTIONAL REGULATOR SRLR-RELATED"/>
    <property type="match status" value="1"/>
</dbReference>
<evidence type="ECO:0000256" key="2">
    <source>
        <dbReference type="ARBA" id="ARBA00023125"/>
    </source>
</evidence>
<proteinExistence type="predicted"/>
<dbReference type="SMART" id="SM01134">
    <property type="entry name" value="DeoRC"/>
    <property type="match status" value="1"/>
</dbReference>
<dbReference type="RefSeq" id="WP_219079941.1">
    <property type="nucleotide sequence ID" value="NZ_CP079216.1"/>
</dbReference>
<reference evidence="5 6" key="1">
    <citation type="submission" date="2021-07" db="EMBL/GenBank/DDBJ databases">
        <title>complete genome sequencing of Tessaracoccus sp.J1M15.</title>
        <authorList>
            <person name="Bae J.-W."/>
            <person name="Kim D.-y."/>
        </authorList>
    </citation>
    <scope>NUCLEOTIDE SEQUENCE [LARGE SCALE GENOMIC DNA]</scope>
    <source>
        <strain evidence="5 6">J1M15</strain>
    </source>
</reference>